<evidence type="ECO:0000313" key="3">
    <source>
        <dbReference type="EMBL" id="TLD68285.1"/>
    </source>
</evidence>
<dbReference type="InterPro" id="IPR010131">
    <property type="entry name" value="MdtP/NodT-like"/>
</dbReference>
<dbReference type="Pfam" id="PF02321">
    <property type="entry name" value="OEP"/>
    <property type="match status" value="2"/>
</dbReference>
<dbReference type="EMBL" id="VAUV01000028">
    <property type="protein sequence ID" value="TLD68285.1"/>
    <property type="molecule type" value="Genomic_DNA"/>
</dbReference>
<dbReference type="AlphaFoldDB" id="A0A5R8K8K1"/>
<keyword evidence="4" id="KW-1185">Reference proteome</keyword>
<gene>
    <name evidence="3" type="ORF">FEM03_23495</name>
</gene>
<comment type="similarity">
    <text evidence="1 2">Belongs to the outer membrane factor (OMF) (TC 1.B.17) family.</text>
</comment>
<sequence length="464" mass="50299">MWRCPLALMLVLGVSACKVGPNYVKPDIADITPAKWKWQVAEPKDDQPRGEWWRVFGDAELNRLQALAVANNNDLRAAVARVDQARSVTKAAGLALSPDVNLNAAAQRERTSGNLPSPVPVAIPSSRINTFNVPIELAYELDFWGRVRRSIESSRADAEVVMADYHGVLLTLNGDVAMQYFLVRSYDMEMATLRKVLETREQSIGVLKQRFDAGAIPEADYARAQSEVATSKAEMADVRRLRAEAVGVLALLCGQSASNFEVKSRASLSSPPLIPAGLPASLLERRPDVGGAERQVAARNADIGVEVAGYFPKISLTGSGGFLSKDTQSLFTADSKVWSIGPSVSVPVTGMLVIKARVQRARGLHAEAVAVYRQAVLGAIQDVETSLSQIRFRGEQSAAMDEAVAASERAMVLTRQRYDSGALGYLELLDVERTNLSVSRQAAQVKAQRLISTVRLIKALGGSW</sequence>
<dbReference type="PROSITE" id="PS51257">
    <property type="entry name" value="PROKAR_LIPOPROTEIN"/>
    <property type="match status" value="1"/>
</dbReference>
<name>A0A5R8K8K1_9BACT</name>
<comment type="caution">
    <text evidence="3">The sequence shown here is derived from an EMBL/GenBank/DDBJ whole genome shotgun (WGS) entry which is preliminary data.</text>
</comment>
<dbReference type="Gene3D" id="1.20.1600.10">
    <property type="entry name" value="Outer membrane efflux proteins (OEP)"/>
    <property type="match status" value="1"/>
</dbReference>
<evidence type="ECO:0000256" key="2">
    <source>
        <dbReference type="RuleBase" id="RU362097"/>
    </source>
</evidence>
<comment type="subcellular location">
    <subcellularLocation>
        <location evidence="2">Cell membrane</location>
        <topology evidence="2">Lipid-anchor</topology>
    </subcellularLocation>
</comment>
<reference evidence="3 4" key="1">
    <citation type="submission" date="2019-05" db="EMBL/GenBank/DDBJ databases">
        <title>Verrucobacter flavum gen. nov., sp. nov. a new member of the family Verrucomicrobiaceae.</title>
        <authorList>
            <person name="Szuroczki S."/>
            <person name="Abbaszade G."/>
            <person name="Szabo A."/>
            <person name="Felfoldi T."/>
            <person name="Schumann P."/>
            <person name="Boka K."/>
            <person name="Keki Z."/>
            <person name="Toumi M."/>
            <person name="Toth E."/>
        </authorList>
    </citation>
    <scope>NUCLEOTIDE SEQUENCE [LARGE SCALE GENOMIC DNA]</scope>
    <source>
        <strain evidence="3 4">MG-N-17</strain>
    </source>
</reference>
<dbReference type="GO" id="GO:0015562">
    <property type="term" value="F:efflux transmembrane transporter activity"/>
    <property type="evidence" value="ECO:0007669"/>
    <property type="project" value="InterPro"/>
</dbReference>
<dbReference type="NCBIfam" id="TIGR01845">
    <property type="entry name" value="outer_NodT"/>
    <property type="match status" value="1"/>
</dbReference>
<accession>A0A5R8K8K1</accession>
<dbReference type="InterPro" id="IPR003423">
    <property type="entry name" value="OMP_efflux"/>
</dbReference>
<dbReference type="OrthoDB" id="9770517at2"/>
<keyword evidence="2" id="KW-0449">Lipoprotein</keyword>
<dbReference type="PANTHER" id="PTHR30203">
    <property type="entry name" value="OUTER MEMBRANE CATION EFFLUX PROTEIN"/>
    <property type="match status" value="1"/>
</dbReference>
<keyword evidence="2" id="KW-0472">Membrane</keyword>
<dbReference type="Proteomes" id="UP000306196">
    <property type="component" value="Unassembled WGS sequence"/>
</dbReference>
<evidence type="ECO:0000256" key="1">
    <source>
        <dbReference type="ARBA" id="ARBA00007613"/>
    </source>
</evidence>
<dbReference type="PANTHER" id="PTHR30203:SF33">
    <property type="entry name" value="BLR4455 PROTEIN"/>
    <property type="match status" value="1"/>
</dbReference>
<dbReference type="RefSeq" id="WP_138088785.1">
    <property type="nucleotide sequence ID" value="NZ_VAUV01000028.1"/>
</dbReference>
<protein>
    <submittedName>
        <fullName evidence="3">Efflux transporter outer membrane subunit</fullName>
    </submittedName>
</protein>
<evidence type="ECO:0000313" key="4">
    <source>
        <dbReference type="Proteomes" id="UP000306196"/>
    </source>
</evidence>
<keyword evidence="2" id="KW-0564">Palmitate</keyword>
<organism evidence="3 4">
    <name type="scientific">Phragmitibacter flavus</name>
    <dbReference type="NCBI Taxonomy" id="2576071"/>
    <lineage>
        <taxon>Bacteria</taxon>
        <taxon>Pseudomonadati</taxon>
        <taxon>Verrucomicrobiota</taxon>
        <taxon>Verrucomicrobiia</taxon>
        <taxon>Verrucomicrobiales</taxon>
        <taxon>Verrucomicrobiaceae</taxon>
        <taxon>Phragmitibacter</taxon>
    </lineage>
</organism>
<keyword evidence="2" id="KW-0812">Transmembrane</keyword>
<dbReference type="Gene3D" id="2.20.200.10">
    <property type="entry name" value="Outer membrane efflux proteins (OEP)"/>
    <property type="match status" value="1"/>
</dbReference>
<dbReference type="SUPFAM" id="SSF56954">
    <property type="entry name" value="Outer membrane efflux proteins (OEP)"/>
    <property type="match status" value="1"/>
</dbReference>
<proteinExistence type="inferred from homology"/>
<keyword evidence="2" id="KW-1134">Transmembrane beta strand</keyword>
<dbReference type="GO" id="GO:0005886">
    <property type="term" value="C:plasma membrane"/>
    <property type="evidence" value="ECO:0007669"/>
    <property type="project" value="UniProtKB-SubCell"/>
</dbReference>